<protein>
    <submittedName>
        <fullName evidence="3">SusD/RagB family nutrient-binding outer membrane lipoprotein</fullName>
    </submittedName>
</protein>
<feature type="chain" id="PRO_5047408871" evidence="2">
    <location>
        <begin position="25"/>
        <end position="526"/>
    </location>
</feature>
<feature type="signal peptide" evidence="2">
    <location>
        <begin position="1"/>
        <end position="24"/>
    </location>
</feature>
<keyword evidence="3" id="KW-0449">Lipoprotein</keyword>
<sequence>MKFKNIYILIISFMLLVFSGCTDGFEDLNTDKNNASEDATNPVYQLTRAQLEYSGNSDFSFEVWRVNIIYAGMMMQHLASTSWYSGDKYQQNNAFSSAYFDVAYNDQVKYVVDLIELTKDKPQYANLYQIGRIMRVMIFHRITDIYGDVPYSEAGLGYIGRKFTPSYDTQEFIYLNMLEELEQAAAALDLNGDRPGLNDLIYGAKPDVISKWKKLAYSLMLRLSMRLTKVKEDIAKQYAEKAFAGGVFTSNEDNAYIVHDATGGRNTVNRNSNILGGEWNATDFGVTDPTKYKNEVFLSKTFIDYLKNNNDPRLQYTAVIKKTGSSNPADQVGLPNGLDTNKGDTDVTSDPNYPGDLAGYSTIRGDVFLSLTGPTFFITYAQTELLLAEAKQRGFAVGAESAEQHYNNGVRAAMEQYAQYNSVATIPALTIQNYLTAHPYNGSYEQINTQYWVASFMDWYETWANWRRSGFPALVPVNYTGNATNGQIPRRMLYPATEASVNAENYSRALDRQGANNFMTRVWWDQ</sequence>
<evidence type="ECO:0000256" key="2">
    <source>
        <dbReference type="SAM" id="SignalP"/>
    </source>
</evidence>
<evidence type="ECO:0000313" key="3">
    <source>
        <dbReference type="EMBL" id="MBT1702155.1"/>
    </source>
</evidence>
<evidence type="ECO:0000256" key="1">
    <source>
        <dbReference type="SAM" id="MobiDB-lite"/>
    </source>
</evidence>
<feature type="region of interest" description="Disordered" evidence="1">
    <location>
        <begin position="324"/>
        <end position="352"/>
    </location>
</feature>
<evidence type="ECO:0000313" key="4">
    <source>
        <dbReference type="Proteomes" id="UP000772618"/>
    </source>
</evidence>
<dbReference type="Pfam" id="PF12771">
    <property type="entry name" value="SusD-like_2"/>
    <property type="match status" value="1"/>
</dbReference>
<dbReference type="Gene3D" id="1.25.40.390">
    <property type="match status" value="1"/>
</dbReference>
<dbReference type="InterPro" id="IPR011990">
    <property type="entry name" value="TPR-like_helical_dom_sf"/>
</dbReference>
<keyword evidence="2" id="KW-0732">Signal</keyword>
<dbReference type="InterPro" id="IPR041662">
    <property type="entry name" value="SusD-like_2"/>
</dbReference>
<proteinExistence type="predicted"/>
<reference evidence="3 4" key="1">
    <citation type="submission" date="2021-05" db="EMBL/GenBank/DDBJ databases">
        <title>A Polyphasic approach of four new species of the genus Ohtaekwangia: Ohtaekwangia histidinii sp. nov., Ohtaekwangia cretensis sp. nov., Ohtaekwangia indiensis sp. nov., Ohtaekwangia reichenbachii sp. nov. from diverse environment.</title>
        <authorList>
            <person name="Octaviana S."/>
        </authorList>
    </citation>
    <scope>NUCLEOTIDE SEQUENCE [LARGE SCALE GENOMIC DNA]</scope>
    <source>
        <strain evidence="3 4">PWU20</strain>
    </source>
</reference>
<comment type="caution">
    <text evidence="3">The sequence shown here is derived from an EMBL/GenBank/DDBJ whole genome shotgun (WGS) entry which is preliminary data.</text>
</comment>
<dbReference type="PROSITE" id="PS51257">
    <property type="entry name" value="PROKAR_LIPOPROTEIN"/>
    <property type="match status" value="1"/>
</dbReference>
<dbReference type="RefSeq" id="WP_254151884.1">
    <property type="nucleotide sequence ID" value="NZ_JAHESD010000003.1"/>
</dbReference>
<dbReference type="Proteomes" id="UP000772618">
    <property type="component" value="Unassembled WGS sequence"/>
</dbReference>
<keyword evidence="4" id="KW-1185">Reference proteome</keyword>
<gene>
    <name evidence="3" type="ORF">KK060_02635</name>
</gene>
<organism evidence="3 4">
    <name type="scientific">Chryseosolibacter indicus</name>
    <dbReference type="NCBI Taxonomy" id="2782351"/>
    <lineage>
        <taxon>Bacteria</taxon>
        <taxon>Pseudomonadati</taxon>
        <taxon>Bacteroidota</taxon>
        <taxon>Cytophagia</taxon>
        <taxon>Cytophagales</taxon>
        <taxon>Chryseotaleaceae</taxon>
        <taxon>Chryseosolibacter</taxon>
    </lineage>
</organism>
<dbReference type="SUPFAM" id="SSF48452">
    <property type="entry name" value="TPR-like"/>
    <property type="match status" value="1"/>
</dbReference>
<accession>A0ABS5VMT7</accession>
<dbReference type="EMBL" id="JAHESD010000003">
    <property type="protein sequence ID" value="MBT1702155.1"/>
    <property type="molecule type" value="Genomic_DNA"/>
</dbReference>
<name>A0ABS5VMT7_9BACT</name>